<comment type="caution">
    <text evidence="2">The sequence shown here is derived from an EMBL/GenBank/DDBJ whole genome shotgun (WGS) entry which is preliminary data.</text>
</comment>
<sequence>MRWLAVILASALPLTTVGDDLPDSASYPYLADPLTELERERQSPRLFWEAAQRLDDSASWVSREKRRLVLDAGEEATFELDEQSHLRLQLNDDQAPPLLWLSRDGELWWQASWTPGTERHEWFHVKDKPSPLLARLEAETAFSGRLLVAALDPVDAPDPYREDGSQRGLEQLELTAESSDRLAVQRLGRDEVLELDVEGPVVLALVSRPAEGVEHQQQYSLSWSLDGTHWKQISIERTQVSTLYQEVGTSELHGGMDRRYLTIPEGEHRLRLKASLALLARIEQAEGGYFLTFNEPEPTTADLTQALLDEPLRATGKTLEEVDALRQSNHLDGAADIALGFLEQGFLEQGYLEQDSPAWPGARRQPARQALADDIERSQRFFRNLFPDAGTEPLALDTAWFATTSPLELEADEDYYLGENVLDRLGRGLFVELAKEPLSYPLPARFGPSRLRLSVARLSPVKAVELWVQYDDAIPQRLRLTNSALRSDLPTPEDAVLSQVRAHAHSQGHVQGTSLVHPTLGGNFTAQREAGHYWPTATVMLPLPADVDEVRVWSDATLPVSLQYRASQPYEADERAYRTLLEETPSRSIVARLHQALEVAPNPGTTPLSLALSSAHALENQWYPMLRYLHAAQAAYLDDLSPKRPEPAVANLDQRLKRARAQAQRADWIGVLEALGRAGYGQDPEAYRLSQNALENLGEHYLAQRQRLATAVFASDASTRNLASDDLLTDYARTQRWGSQVSLLAARFLHEGDRALLDPLGKALHRAGDSLWATQLGLLVAHQSPMPDWLQGAAHEAGWLDTAQRGPDQALRNGDLAARQGDTAQAMQHWQRAGEAGLSRINRIREAEDIARDLESPDSKRRLAGIQRWIAWSLSPQQDFDWVSLGNRLESSQGFSTLFSEITRKPLALPHANADAPLELDVVGPTVMRVQLRQVARVSREAGEMDWLVAELVNASGQMTRLKAPILSRAENPYLTLINQGINTATGDDILIEIPAGLHHVRLRPQDHDYLTQLWQWQPTQHWAVLPPLTPLALKDLLQEPDDRTGFLSASVPTFHRVRDEKLQPLAVLPFARLHTLDLVPLNAFSFKAVLETLEFPDQAVGPGSWPEGSHAVQVEGIATNTGVPESPAAAHAIAVALLWQLEQNPDLSERVTARLAQLAGAHSEVPAIRRLADRLLQGYGWEPISSSFESAGVRQLPLQQEMHSPFRRVRQALLPQLPASAMLLSGRGTEGVELFTPDPLAIEIRLAQRVLPHEARIPAEVMIQVDDRQPQMVRLSERESVTRLRLEAGEHALRLWLREPRQQQFVTARISRTEGLAPLLEDETRTYHIAAPDQPASFYVQGPAWVRVDEWQPDNRSDTGSTQYRYVNAGWQALTFEAGDSEDRYYRLHVLRQIPEARPLEPGMTKASLAAPATGPSSPSAPLEPVAWKPEDRYPAGTDLSSWGGYLDLVERVSASEEDLMPAQGASAMEVGVSYRFRQQHRRLFSRSDVLLRRFEGQDVLGVRQWVDVYPAESDWQLGFFGEAYLQPGNVEDLDGENHWSARVQTSLERTYQLSPRLRHEPGITLNQRWLSLDSVPATALSALDPDVFSPYKRDHQRSLVLADRLTWTPHLDQRVYLEGALVSNASLNPFDPDHLEVTAAARQLFGSVVGEAGMRWRRYFNDDDRISSLDRKRIFLGGNLLSFDAGANALTLRAEANYDIDRSDVGWRLRVGYEANAGRLSPARRPDELDFLPLRRAQQRALVETNRLDPVYP</sequence>
<name>A0ABV7B170_9GAMM</name>
<dbReference type="Proteomes" id="UP001595386">
    <property type="component" value="Unassembled WGS sequence"/>
</dbReference>
<gene>
    <name evidence="2" type="ORF">ACFODV_01575</name>
</gene>
<organism evidence="2 3">
    <name type="scientific">Halomonas tibetensis</name>
    <dbReference type="NCBI Taxonomy" id="2259590"/>
    <lineage>
        <taxon>Bacteria</taxon>
        <taxon>Pseudomonadati</taxon>
        <taxon>Pseudomonadota</taxon>
        <taxon>Gammaproteobacteria</taxon>
        <taxon>Oceanospirillales</taxon>
        <taxon>Halomonadaceae</taxon>
        <taxon>Halomonas</taxon>
    </lineage>
</organism>
<proteinExistence type="predicted"/>
<dbReference type="RefSeq" id="WP_379753599.1">
    <property type="nucleotide sequence ID" value="NZ_JBHRSQ010000006.1"/>
</dbReference>
<reference evidence="3" key="1">
    <citation type="journal article" date="2019" name="Int. J. Syst. Evol. Microbiol.">
        <title>The Global Catalogue of Microorganisms (GCM) 10K type strain sequencing project: providing services to taxonomists for standard genome sequencing and annotation.</title>
        <authorList>
            <consortium name="The Broad Institute Genomics Platform"/>
            <consortium name="The Broad Institute Genome Sequencing Center for Infectious Disease"/>
            <person name="Wu L."/>
            <person name="Ma J."/>
        </authorList>
    </citation>
    <scope>NUCLEOTIDE SEQUENCE [LARGE SCALE GENOMIC DNA]</scope>
    <source>
        <strain evidence="3">KCTC 52660</strain>
    </source>
</reference>
<dbReference type="EMBL" id="JBHRSQ010000006">
    <property type="protein sequence ID" value="MFC2990716.1"/>
    <property type="molecule type" value="Genomic_DNA"/>
</dbReference>
<protein>
    <submittedName>
        <fullName evidence="2">Uncharacterized protein</fullName>
    </submittedName>
</protein>
<keyword evidence="3" id="KW-1185">Reference proteome</keyword>
<accession>A0ABV7B170</accession>
<evidence type="ECO:0000313" key="2">
    <source>
        <dbReference type="EMBL" id="MFC2990716.1"/>
    </source>
</evidence>
<evidence type="ECO:0000256" key="1">
    <source>
        <dbReference type="SAM" id="MobiDB-lite"/>
    </source>
</evidence>
<evidence type="ECO:0000313" key="3">
    <source>
        <dbReference type="Proteomes" id="UP001595386"/>
    </source>
</evidence>
<feature type="region of interest" description="Disordered" evidence="1">
    <location>
        <begin position="1408"/>
        <end position="1427"/>
    </location>
</feature>
<feature type="compositionally biased region" description="Low complexity" evidence="1">
    <location>
        <begin position="1408"/>
        <end position="1422"/>
    </location>
</feature>